<comment type="caution">
    <text evidence="2">The sequence shown here is derived from an EMBL/GenBank/DDBJ whole genome shotgun (WGS) entry which is preliminary data.</text>
</comment>
<dbReference type="AlphaFoldDB" id="V4HBG3"/>
<dbReference type="OrthoDB" id="176983at2157"/>
<dbReference type="Proteomes" id="UP000017840">
    <property type="component" value="Unassembled WGS sequence"/>
</dbReference>
<accession>V4HBG3</accession>
<keyword evidence="1" id="KW-0472">Membrane</keyword>
<proteinExistence type="predicted"/>
<feature type="transmembrane region" description="Helical" evidence="1">
    <location>
        <begin position="7"/>
        <end position="24"/>
    </location>
</feature>
<evidence type="ECO:0000313" key="3">
    <source>
        <dbReference type="Proteomes" id="UP000017840"/>
    </source>
</evidence>
<dbReference type="EMBL" id="ASGZ01000060">
    <property type="protein sequence ID" value="ESP87383.1"/>
    <property type="molecule type" value="Genomic_DNA"/>
</dbReference>
<dbReference type="STRING" id="1324957.K933_14893"/>
<dbReference type="eggNOG" id="arCOG10134">
    <property type="taxonomic scope" value="Archaea"/>
</dbReference>
<gene>
    <name evidence="2" type="ORF">K933_14893</name>
</gene>
<feature type="transmembrane region" description="Helical" evidence="1">
    <location>
        <begin position="30"/>
        <end position="46"/>
    </location>
</feature>
<evidence type="ECO:0000256" key="1">
    <source>
        <dbReference type="SAM" id="Phobius"/>
    </source>
</evidence>
<sequence>MTYQTTVGWSLVTSGIVSIVLWLIPIESVWWGVGMLALGLLILYVRRDDVSEALSKLSGP</sequence>
<evidence type="ECO:0000313" key="2">
    <source>
        <dbReference type="EMBL" id="ESP87383.1"/>
    </source>
</evidence>
<keyword evidence="3" id="KW-1185">Reference proteome</keyword>
<keyword evidence="1" id="KW-1133">Transmembrane helix</keyword>
<organism evidence="2 3">
    <name type="scientific">Candidatus Halobonum tyrrellensis G22</name>
    <dbReference type="NCBI Taxonomy" id="1324957"/>
    <lineage>
        <taxon>Archaea</taxon>
        <taxon>Methanobacteriati</taxon>
        <taxon>Methanobacteriota</taxon>
        <taxon>Stenosarchaea group</taxon>
        <taxon>Halobacteria</taxon>
        <taxon>Halobacteriales</taxon>
        <taxon>Haloferacaceae</taxon>
        <taxon>Candidatus Halobonum</taxon>
    </lineage>
</organism>
<dbReference type="RefSeq" id="WP_023395552.1">
    <property type="nucleotide sequence ID" value="NZ_ASGZ01000060.1"/>
</dbReference>
<protein>
    <submittedName>
        <fullName evidence="2">Uncharacterized protein</fullName>
    </submittedName>
</protein>
<name>V4HBG3_9EURY</name>
<reference evidence="2 3" key="1">
    <citation type="journal article" date="2013" name="Genome Announc.">
        <title>Draft Genome Sequence of 'Candidatus Halobonum tyrrellensis' Strain G22, Isolated from the Hypersaline Waters of Lake Tyrrell, Australia.</title>
        <authorList>
            <person name="Ugalde J.A."/>
            <person name="Narasingarao P."/>
            <person name="Kuo S."/>
            <person name="Podell S."/>
            <person name="Allen E.E."/>
        </authorList>
    </citation>
    <scope>NUCLEOTIDE SEQUENCE [LARGE SCALE GENOMIC DNA]</scope>
    <source>
        <strain evidence="2 3">G22</strain>
    </source>
</reference>
<keyword evidence="1" id="KW-0812">Transmembrane</keyword>